<organism evidence="1 2">
    <name type="scientific">Acaulospora colombiana</name>
    <dbReference type="NCBI Taxonomy" id="27376"/>
    <lineage>
        <taxon>Eukaryota</taxon>
        <taxon>Fungi</taxon>
        <taxon>Fungi incertae sedis</taxon>
        <taxon>Mucoromycota</taxon>
        <taxon>Glomeromycotina</taxon>
        <taxon>Glomeromycetes</taxon>
        <taxon>Diversisporales</taxon>
        <taxon>Acaulosporaceae</taxon>
        <taxon>Acaulospora</taxon>
    </lineage>
</organism>
<keyword evidence="2" id="KW-1185">Reference proteome</keyword>
<dbReference type="EMBL" id="CAJVPT010007164">
    <property type="protein sequence ID" value="CAG8538202.1"/>
    <property type="molecule type" value="Genomic_DNA"/>
</dbReference>
<reference evidence="1" key="1">
    <citation type="submission" date="2021-06" db="EMBL/GenBank/DDBJ databases">
        <authorList>
            <person name="Kallberg Y."/>
            <person name="Tangrot J."/>
            <person name="Rosling A."/>
        </authorList>
    </citation>
    <scope>NUCLEOTIDE SEQUENCE</scope>
    <source>
        <strain evidence="1">CL356</strain>
    </source>
</reference>
<sequence length="569" mass="65707">MSSVTSEQTKKTKVNSILPLDCIIEILEHLENDSITPQTLYSCLLANRQMAKLTIPLLWRCPFGYKINAHKASHIFQTLVKCLKDDEKQRWIDIGIKTQSNSSLPLFDYPSYIRSLNTHNMQSCVSEWLEIFQDVSEPYKTEKMGFTINLIVQLIFSRSKGLETLRWDHDFNYNCNETNDFRGIYPILRDIEHYDGIDRALSSIKIFETQCWDGLDEDSGKVLTNYIRTISRYARNVHHIEFDVYLRLVNYKPLCEALAHFVESQAALRSIELFEWLDHSHSSSVYDSLRTQAHSLTSLRTNNLRFFHRLLPVLSNCPNLRILGITNFYEIENISPLMDSIQSLPPIHVTHLTANFHTHYEANCWHFSLVVQLLIRLSSKRLEFIKLDCIDAKIIETISQFCPRIPFLSIHVTLKELPSLCTNLPLLNSLHHLILVIKSSTPESLTQLAQSFPVSLKHLGVKITKTPELLGSLLENVKVKMETLDCYNKVNNELIEIIVKFAKRNGKMKKLGVEDGKITFDDHGLTNEISEVVSRFFEFVGEPSNSEICYIREHGYDDANDDFEEFDLS</sequence>
<evidence type="ECO:0000313" key="2">
    <source>
        <dbReference type="Proteomes" id="UP000789525"/>
    </source>
</evidence>
<evidence type="ECO:0000313" key="1">
    <source>
        <dbReference type="EMBL" id="CAG8538202.1"/>
    </source>
</evidence>
<name>A0ACA9LMS5_9GLOM</name>
<gene>
    <name evidence="1" type="ORF">ACOLOM_LOCUS4362</name>
</gene>
<dbReference type="Proteomes" id="UP000789525">
    <property type="component" value="Unassembled WGS sequence"/>
</dbReference>
<comment type="caution">
    <text evidence="1">The sequence shown here is derived from an EMBL/GenBank/DDBJ whole genome shotgun (WGS) entry which is preliminary data.</text>
</comment>
<accession>A0ACA9LMS5</accession>
<proteinExistence type="predicted"/>
<protein>
    <submittedName>
        <fullName evidence="1">6109_t:CDS:1</fullName>
    </submittedName>
</protein>